<evidence type="ECO:0000313" key="7">
    <source>
        <dbReference type="Proteomes" id="UP001589748"/>
    </source>
</evidence>
<dbReference type="Pfam" id="PF00126">
    <property type="entry name" value="HTH_1"/>
    <property type="match status" value="1"/>
</dbReference>
<keyword evidence="4" id="KW-0804">Transcription</keyword>
<sequence length="311" mass="32734">MLSPRVPDLTSLELLLAVDETGSFGQAALRHGVTQPAVSARLARMERQVGVRLLDRGPRGARVTREGALLVVWAREVLAAAGALDAGIASLRADHGTRLRVAASLTVAEYLLPQWLVRLAAEHPETAVSLEPVNSAEVLRRVRDARVDLGFVEGPDVPEGVDSTVVAHDELRVVVAPSHPWRRRRARPLTAVELARVRLVQREPHSGTRTALEGALRTALTAAGEDVDLAPPLLELASTSAVRSAALTGAGPAVLSALAVADDVRGGRLVALPVAGVDLRRALRAVWPRGVLPAGPARDLLGIAGRAGETG</sequence>
<dbReference type="PANTHER" id="PTHR30126">
    <property type="entry name" value="HTH-TYPE TRANSCRIPTIONAL REGULATOR"/>
    <property type="match status" value="1"/>
</dbReference>
<evidence type="ECO:0000259" key="5">
    <source>
        <dbReference type="PROSITE" id="PS50931"/>
    </source>
</evidence>
<dbReference type="Gene3D" id="3.40.190.10">
    <property type="entry name" value="Periplasmic binding protein-like II"/>
    <property type="match status" value="2"/>
</dbReference>
<keyword evidence="2" id="KW-0805">Transcription regulation</keyword>
<keyword evidence="3" id="KW-0238">DNA-binding</keyword>
<feature type="domain" description="HTH lysR-type" evidence="5">
    <location>
        <begin position="7"/>
        <end position="64"/>
    </location>
</feature>
<evidence type="ECO:0000256" key="3">
    <source>
        <dbReference type="ARBA" id="ARBA00023125"/>
    </source>
</evidence>
<dbReference type="SUPFAM" id="SSF53850">
    <property type="entry name" value="Periplasmic binding protein-like II"/>
    <property type="match status" value="1"/>
</dbReference>
<evidence type="ECO:0000256" key="4">
    <source>
        <dbReference type="ARBA" id="ARBA00023163"/>
    </source>
</evidence>
<dbReference type="PRINTS" id="PR00039">
    <property type="entry name" value="HTHLYSR"/>
</dbReference>
<accession>A0ABV5LQG8</accession>
<dbReference type="Pfam" id="PF03466">
    <property type="entry name" value="LysR_substrate"/>
    <property type="match status" value="1"/>
</dbReference>
<name>A0ABV5LQG8_9ACTN</name>
<comment type="similarity">
    <text evidence="1">Belongs to the LysR transcriptional regulatory family.</text>
</comment>
<evidence type="ECO:0000313" key="6">
    <source>
        <dbReference type="EMBL" id="MFB9376330.1"/>
    </source>
</evidence>
<protein>
    <submittedName>
        <fullName evidence="6">LysR family transcriptional regulator</fullName>
    </submittedName>
</protein>
<comment type="caution">
    <text evidence="6">The sequence shown here is derived from an EMBL/GenBank/DDBJ whole genome shotgun (WGS) entry which is preliminary data.</text>
</comment>
<proteinExistence type="inferred from homology"/>
<dbReference type="Proteomes" id="UP001589748">
    <property type="component" value="Unassembled WGS sequence"/>
</dbReference>
<keyword evidence="7" id="KW-1185">Reference proteome</keyword>
<dbReference type="EMBL" id="JBHMDM010000003">
    <property type="protein sequence ID" value="MFB9376330.1"/>
    <property type="molecule type" value="Genomic_DNA"/>
</dbReference>
<dbReference type="RefSeq" id="WP_380138508.1">
    <property type="nucleotide sequence ID" value="NZ_JBHLUI010000009.1"/>
</dbReference>
<dbReference type="InterPro" id="IPR036390">
    <property type="entry name" value="WH_DNA-bd_sf"/>
</dbReference>
<evidence type="ECO:0000256" key="2">
    <source>
        <dbReference type="ARBA" id="ARBA00023015"/>
    </source>
</evidence>
<dbReference type="PROSITE" id="PS50931">
    <property type="entry name" value="HTH_LYSR"/>
    <property type="match status" value="1"/>
</dbReference>
<dbReference type="PANTHER" id="PTHR30126:SF39">
    <property type="entry name" value="HTH-TYPE TRANSCRIPTIONAL REGULATOR CYSL"/>
    <property type="match status" value="1"/>
</dbReference>
<dbReference type="Gene3D" id="1.10.10.10">
    <property type="entry name" value="Winged helix-like DNA-binding domain superfamily/Winged helix DNA-binding domain"/>
    <property type="match status" value="1"/>
</dbReference>
<dbReference type="InterPro" id="IPR036388">
    <property type="entry name" value="WH-like_DNA-bd_sf"/>
</dbReference>
<dbReference type="InterPro" id="IPR005119">
    <property type="entry name" value="LysR_subst-bd"/>
</dbReference>
<dbReference type="InterPro" id="IPR000847">
    <property type="entry name" value="LysR_HTH_N"/>
</dbReference>
<dbReference type="SUPFAM" id="SSF46785">
    <property type="entry name" value="Winged helix' DNA-binding domain"/>
    <property type="match status" value="1"/>
</dbReference>
<organism evidence="6 7">
    <name type="scientific">Kineococcus gynurae</name>
    <dbReference type="NCBI Taxonomy" id="452979"/>
    <lineage>
        <taxon>Bacteria</taxon>
        <taxon>Bacillati</taxon>
        <taxon>Actinomycetota</taxon>
        <taxon>Actinomycetes</taxon>
        <taxon>Kineosporiales</taxon>
        <taxon>Kineosporiaceae</taxon>
        <taxon>Kineococcus</taxon>
    </lineage>
</organism>
<gene>
    <name evidence="6" type="ORF">ACFFVI_05060</name>
</gene>
<evidence type="ECO:0000256" key="1">
    <source>
        <dbReference type="ARBA" id="ARBA00009437"/>
    </source>
</evidence>
<reference evidence="6 7" key="1">
    <citation type="submission" date="2024-09" db="EMBL/GenBank/DDBJ databases">
        <authorList>
            <person name="Sun Q."/>
            <person name="Mori K."/>
        </authorList>
    </citation>
    <scope>NUCLEOTIDE SEQUENCE [LARGE SCALE GENOMIC DNA]</scope>
    <source>
        <strain evidence="6 7">TISTR 1856</strain>
    </source>
</reference>